<dbReference type="Gene3D" id="3.40.50.300">
    <property type="entry name" value="P-loop containing nucleotide triphosphate hydrolases"/>
    <property type="match status" value="1"/>
</dbReference>
<evidence type="ECO:0000256" key="7">
    <source>
        <dbReference type="SAM" id="Phobius"/>
    </source>
</evidence>
<evidence type="ECO:0000256" key="5">
    <source>
        <dbReference type="ARBA" id="ARBA00022989"/>
    </source>
</evidence>
<feature type="transmembrane region" description="Helical" evidence="7">
    <location>
        <begin position="31"/>
        <end position="56"/>
    </location>
</feature>
<accession>A0A1T2XL56</accession>
<evidence type="ECO:0000259" key="8">
    <source>
        <dbReference type="PROSITE" id="PS50893"/>
    </source>
</evidence>
<reference evidence="10 11" key="1">
    <citation type="submission" date="2017-01" db="EMBL/GenBank/DDBJ databases">
        <title>Genome analysis of Paenibacillus selenitrireducens ES3-24.</title>
        <authorList>
            <person name="Xu D."/>
            <person name="Yao R."/>
            <person name="Zheng S."/>
        </authorList>
    </citation>
    <scope>NUCLEOTIDE SEQUENCE [LARGE SCALE GENOMIC DNA]</scope>
    <source>
        <strain evidence="10 11">ES3-24</strain>
    </source>
</reference>
<dbReference type="InterPro" id="IPR039421">
    <property type="entry name" value="Type_1_exporter"/>
</dbReference>
<keyword evidence="2 7" id="KW-0812">Transmembrane</keyword>
<feature type="domain" description="ABC transporter" evidence="8">
    <location>
        <begin position="356"/>
        <end position="596"/>
    </location>
</feature>
<keyword evidence="5 7" id="KW-1133">Transmembrane helix</keyword>
<dbReference type="OrthoDB" id="9806127at2"/>
<sequence length="610" mass="70048">MKKNDEKNTHGFLSNLIFMIREQWNFEKKGVIIPFIRIPSDIAVALLGVLLTKVVLDAITKSIPAYEFLEQIGLLTILLMILSYVSYYTEQNIYMNSVKIWNLHFYLKKDWKIVDMDYPLFASPAGKTKIMKSHQALNRNIYVNMVSFYPHFVELVKNLFGLFSFCAVLVFLNPIIILLLILSYVIHGLVVLYIEKWEHKTKDERAIIDRKLDYAVHCTSDSSVAKDIRLYNMKSWINTIAQIFLNEKLSWQNKIASKHFLQSLLETLLIFLRNFGAYIYLIWKVMKGEMTIGDFALYFGVITGFGQWLEQIIQRLRKLSTANHKVDDYRYLMDTEDMMRRNKGALLPRLDEPIEIVLENVSFKYVGNDDFILEKINLKIHKGERLAIVGSNGAGKTTLVNLICGLIEPVSGRILLNGTNINEFNRDEYYALITAVFQKVCLLPASIAKNIALRCDNEIDWGRLCESAEDAGIKGKIESLPDGFNTNLVPSVTENGVAFSGGENQKLLLARALYKDAPLLILDEPTAALDPIAENEMYLKYDDLTKNKTSIYISHRLSSTQFCDRIIYLDNKKIVETGTHDELMTLGGKYRQVYDVQSQYYRSDEEEKAV</sequence>
<evidence type="ECO:0000259" key="9">
    <source>
        <dbReference type="PROSITE" id="PS50929"/>
    </source>
</evidence>
<dbReference type="Gene3D" id="1.20.1560.10">
    <property type="entry name" value="ABC transporter type 1, transmembrane domain"/>
    <property type="match status" value="1"/>
</dbReference>
<dbReference type="InterPro" id="IPR036640">
    <property type="entry name" value="ABC1_TM_sf"/>
</dbReference>
<dbReference type="AlphaFoldDB" id="A0A1T2XL56"/>
<evidence type="ECO:0000256" key="1">
    <source>
        <dbReference type="ARBA" id="ARBA00004651"/>
    </source>
</evidence>
<dbReference type="SUPFAM" id="SSF52540">
    <property type="entry name" value="P-loop containing nucleoside triphosphate hydrolases"/>
    <property type="match status" value="1"/>
</dbReference>
<keyword evidence="3" id="KW-0547">Nucleotide-binding</keyword>
<evidence type="ECO:0000256" key="2">
    <source>
        <dbReference type="ARBA" id="ARBA00022692"/>
    </source>
</evidence>
<dbReference type="EMBL" id="MSZX01000002">
    <property type="protein sequence ID" value="OPA80597.1"/>
    <property type="molecule type" value="Genomic_DNA"/>
</dbReference>
<comment type="subcellular location">
    <subcellularLocation>
        <location evidence="1">Cell membrane</location>
        <topology evidence="1">Multi-pass membrane protein</topology>
    </subcellularLocation>
</comment>
<dbReference type="InterPro" id="IPR003593">
    <property type="entry name" value="AAA+_ATPase"/>
</dbReference>
<dbReference type="GO" id="GO:0140359">
    <property type="term" value="F:ABC-type transporter activity"/>
    <property type="evidence" value="ECO:0007669"/>
    <property type="project" value="InterPro"/>
</dbReference>
<dbReference type="STRING" id="1324314.BVG16_07730"/>
<evidence type="ECO:0000313" key="10">
    <source>
        <dbReference type="EMBL" id="OPA80597.1"/>
    </source>
</evidence>
<dbReference type="PROSITE" id="PS50893">
    <property type="entry name" value="ABC_TRANSPORTER_2"/>
    <property type="match status" value="1"/>
</dbReference>
<gene>
    <name evidence="10" type="ORF">BVG16_07730</name>
</gene>
<dbReference type="InterPro" id="IPR027417">
    <property type="entry name" value="P-loop_NTPase"/>
</dbReference>
<keyword evidence="6 7" id="KW-0472">Membrane</keyword>
<dbReference type="Pfam" id="PF00005">
    <property type="entry name" value="ABC_tran"/>
    <property type="match status" value="1"/>
</dbReference>
<dbReference type="GO" id="GO:0034040">
    <property type="term" value="F:ATPase-coupled lipid transmembrane transporter activity"/>
    <property type="evidence" value="ECO:0007669"/>
    <property type="project" value="TreeGrafter"/>
</dbReference>
<feature type="transmembrane region" description="Helical" evidence="7">
    <location>
        <begin position="68"/>
        <end position="87"/>
    </location>
</feature>
<organism evidence="10 11">
    <name type="scientific">Paenibacillus selenitireducens</name>
    <dbReference type="NCBI Taxonomy" id="1324314"/>
    <lineage>
        <taxon>Bacteria</taxon>
        <taxon>Bacillati</taxon>
        <taxon>Bacillota</taxon>
        <taxon>Bacilli</taxon>
        <taxon>Bacillales</taxon>
        <taxon>Paenibacillaceae</taxon>
        <taxon>Paenibacillus</taxon>
    </lineage>
</organism>
<dbReference type="InterPro" id="IPR003439">
    <property type="entry name" value="ABC_transporter-like_ATP-bd"/>
</dbReference>
<dbReference type="Proteomes" id="UP000190188">
    <property type="component" value="Unassembled WGS sequence"/>
</dbReference>
<evidence type="ECO:0000256" key="3">
    <source>
        <dbReference type="ARBA" id="ARBA00022741"/>
    </source>
</evidence>
<dbReference type="PROSITE" id="PS50929">
    <property type="entry name" value="ABC_TM1F"/>
    <property type="match status" value="1"/>
</dbReference>
<feature type="transmembrane region" description="Helical" evidence="7">
    <location>
        <begin position="295"/>
        <end position="313"/>
    </location>
</feature>
<dbReference type="GO" id="GO:0005524">
    <property type="term" value="F:ATP binding"/>
    <property type="evidence" value="ECO:0007669"/>
    <property type="project" value="UniProtKB-KW"/>
</dbReference>
<keyword evidence="4" id="KW-0067">ATP-binding</keyword>
<dbReference type="RefSeq" id="WP_158081645.1">
    <property type="nucleotide sequence ID" value="NZ_MSZX01000002.1"/>
</dbReference>
<feature type="transmembrane region" description="Helical" evidence="7">
    <location>
        <begin position="264"/>
        <end position="283"/>
    </location>
</feature>
<name>A0A1T2XL56_9BACL</name>
<dbReference type="GO" id="GO:0016887">
    <property type="term" value="F:ATP hydrolysis activity"/>
    <property type="evidence" value="ECO:0007669"/>
    <property type="project" value="InterPro"/>
</dbReference>
<dbReference type="GO" id="GO:0005886">
    <property type="term" value="C:plasma membrane"/>
    <property type="evidence" value="ECO:0007669"/>
    <property type="project" value="UniProtKB-SubCell"/>
</dbReference>
<proteinExistence type="predicted"/>
<protein>
    <recommendedName>
        <fullName evidence="12">ABC transporter ATP-binding protein</fullName>
    </recommendedName>
</protein>
<evidence type="ECO:0000256" key="4">
    <source>
        <dbReference type="ARBA" id="ARBA00022840"/>
    </source>
</evidence>
<dbReference type="PANTHER" id="PTHR24221">
    <property type="entry name" value="ATP-BINDING CASSETTE SUB-FAMILY B"/>
    <property type="match status" value="1"/>
</dbReference>
<dbReference type="InterPro" id="IPR011527">
    <property type="entry name" value="ABC1_TM_dom"/>
</dbReference>
<evidence type="ECO:0008006" key="12">
    <source>
        <dbReference type="Google" id="ProtNLM"/>
    </source>
</evidence>
<comment type="caution">
    <text evidence="10">The sequence shown here is derived from an EMBL/GenBank/DDBJ whole genome shotgun (WGS) entry which is preliminary data.</text>
</comment>
<evidence type="ECO:0000313" key="11">
    <source>
        <dbReference type="Proteomes" id="UP000190188"/>
    </source>
</evidence>
<feature type="domain" description="ABC transmembrane type-1" evidence="9">
    <location>
        <begin position="144"/>
        <end position="321"/>
    </location>
</feature>
<evidence type="ECO:0000256" key="6">
    <source>
        <dbReference type="ARBA" id="ARBA00023136"/>
    </source>
</evidence>
<dbReference type="SUPFAM" id="SSF90123">
    <property type="entry name" value="ABC transporter transmembrane region"/>
    <property type="match status" value="1"/>
</dbReference>
<dbReference type="PANTHER" id="PTHR24221:SF646">
    <property type="entry name" value="HAEMOLYSIN SECRETION ATP-BINDING PROTEIN"/>
    <property type="match status" value="1"/>
</dbReference>
<dbReference type="SMART" id="SM00382">
    <property type="entry name" value="AAA"/>
    <property type="match status" value="1"/>
</dbReference>
<feature type="transmembrane region" description="Helical" evidence="7">
    <location>
        <begin position="159"/>
        <end position="192"/>
    </location>
</feature>
<keyword evidence="11" id="KW-1185">Reference proteome</keyword>